<evidence type="ECO:0000313" key="1">
    <source>
        <dbReference type="EMBL" id="PIN15310.1"/>
    </source>
</evidence>
<gene>
    <name evidence="1" type="ORF">CDL12_12051</name>
</gene>
<protein>
    <submittedName>
        <fullName evidence="1">Uncharacterized protein</fullName>
    </submittedName>
</protein>
<dbReference type="EMBL" id="NKXS01002103">
    <property type="protein sequence ID" value="PIN15310.1"/>
    <property type="molecule type" value="Genomic_DNA"/>
</dbReference>
<organism evidence="1 2">
    <name type="scientific">Handroanthus impetiginosus</name>
    <dbReference type="NCBI Taxonomy" id="429701"/>
    <lineage>
        <taxon>Eukaryota</taxon>
        <taxon>Viridiplantae</taxon>
        <taxon>Streptophyta</taxon>
        <taxon>Embryophyta</taxon>
        <taxon>Tracheophyta</taxon>
        <taxon>Spermatophyta</taxon>
        <taxon>Magnoliopsida</taxon>
        <taxon>eudicotyledons</taxon>
        <taxon>Gunneridae</taxon>
        <taxon>Pentapetalae</taxon>
        <taxon>asterids</taxon>
        <taxon>lamiids</taxon>
        <taxon>Lamiales</taxon>
        <taxon>Bignoniaceae</taxon>
        <taxon>Crescentiina</taxon>
        <taxon>Tabebuia alliance</taxon>
        <taxon>Handroanthus</taxon>
    </lineage>
</organism>
<accession>A0A2G9HDE2</accession>
<proteinExistence type="predicted"/>
<dbReference type="AlphaFoldDB" id="A0A2G9HDE2"/>
<keyword evidence="2" id="KW-1185">Reference proteome</keyword>
<comment type="caution">
    <text evidence="1">The sequence shown here is derived from an EMBL/GenBank/DDBJ whole genome shotgun (WGS) entry which is preliminary data.</text>
</comment>
<name>A0A2G9HDE2_9LAMI</name>
<sequence length="74" mass="8574">MSREDTMFARSASLQVHLFMYIVNHQIYKSHKRSMSKQEPETSSYTISGFLILIEDPCSFISFSNSLLDLLHNT</sequence>
<reference evidence="2" key="1">
    <citation type="journal article" date="2018" name="Gigascience">
        <title>Genome assembly of the Pink Ipe (Handroanthus impetiginosus, Bignoniaceae), a highly valued, ecologically keystone Neotropical timber forest tree.</title>
        <authorList>
            <person name="Silva-Junior O.B."/>
            <person name="Grattapaglia D."/>
            <person name="Novaes E."/>
            <person name="Collevatti R.G."/>
        </authorList>
    </citation>
    <scope>NUCLEOTIDE SEQUENCE [LARGE SCALE GENOMIC DNA]</scope>
    <source>
        <strain evidence="2">cv. UFG-1</strain>
    </source>
</reference>
<evidence type="ECO:0000313" key="2">
    <source>
        <dbReference type="Proteomes" id="UP000231279"/>
    </source>
</evidence>
<dbReference type="Proteomes" id="UP000231279">
    <property type="component" value="Unassembled WGS sequence"/>
</dbReference>